<name>A0AAP0FHF8_9MAGN</name>
<reference evidence="2 3" key="1">
    <citation type="submission" date="2024-01" db="EMBL/GenBank/DDBJ databases">
        <title>Genome assemblies of Stephania.</title>
        <authorList>
            <person name="Yang L."/>
        </authorList>
    </citation>
    <scope>NUCLEOTIDE SEQUENCE [LARGE SCALE GENOMIC DNA]</scope>
    <source>
        <strain evidence="2">YNDBR</strain>
        <tissue evidence="2">Leaf</tissue>
    </source>
</reference>
<dbReference type="Gene3D" id="3.60.20.10">
    <property type="entry name" value="Glutamine Phosphoribosylpyrophosphate, subunit 1, domain 1"/>
    <property type="match status" value="1"/>
</dbReference>
<accession>A0AAP0FHF8</accession>
<sequence>MDGMVSSFNSFEVEEASPLVMSYAISVCLISSLPGKKDTNLFMYDDDYLYGWDETKMPKFSHLSYGVLENRYTWYRYDMFVEEAAELARHSIYHATFLDGASGGVLSYYHIGPNGWNKLSKDDVSELYYKYYPVSAGPAQLQSEADLNLSSKLYAALQMLESLLEKISKYGVRLLVTIESTIKEHHKVVGNGSGMHDTSEVIKRRRDSSGTMDVNPNEDDDFTNSGGVSKKRATKDIFRRVIGIGDIEDQKLLGKDKINKKLVLQIQDIMDDDDDYGSLI</sequence>
<dbReference type="SUPFAM" id="SSF56235">
    <property type="entry name" value="N-terminal nucleophile aminohydrolases (Ntn hydrolases)"/>
    <property type="match status" value="1"/>
</dbReference>
<evidence type="ECO:0000313" key="2">
    <source>
        <dbReference type="EMBL" id="KAK9107613.1"/>
    </source>
</evidence>
<comment type="caution">
    <text evidence="2">The sequence shown here is derived from an EMBL/GenBank/DDBJ whole genome shotgun (WGS) entry which is preliminary data.</text>
</comment>
<dbReference type="EMBL" id="JBBNAF010000010">
    <property type="protein sequence ID" value="KAK9107613.1"/>
    <property type="molecule type" value="Genomic_DNA"/>
</dbReference>
<protein>
    <submittedName>
        <fullName evidence="2">Uncharacterized protein</fullName>
    </submittedName>
</protein>
<keyword evidence="3" id="KW-1185">Reference proteome</keyword>
<dbReference type="AlphaFoldDB" id="A0AAP0FHF8"/>
<feature type="region of interest" description="Disordered" evidence="1">
    <location>
        <begin position="189"/>
        <end position="228"/>
    </location>
</feature>
<proteinExistence type="predicted"/>
<dbReference type="InterPro" id="IPR029055">
    <property type="entry name" value="Ntn_hydrolases_N"/>
</dbReference>
<evidence type="ECO:0000313" key="3">
    <source>
        <dbReference type="Proteomes" id="UP001420932"/>
    </source>
</evidence>
<dbReference type="Proteomes" id="UP001420932">
    <property type="component" value="Unassembled WGS sequence"/>
</dbReference>
<gene>
    <name evidence="2" type="ORF">Syun_023624</name>
</gene>
<evidence type="ECO:0000256" key="1">
    <source>
        <dbReference type="SAM" id="MobiDB-lite"/>
    </source>
</evidence>
<organism evidence="2 3">
    <name type="scientific">Stephania yunnanensis</name>
    <dbReference type="NCBI Taxonomy" id="152371"/>
    <lineage>
        <taxon>Eukaryota</taxon>
        <taxon>Viridiplantae</taxon>
        <taxon>Streptophyta</taxon>
        <taxon>Embryophyta</taxon>
        <taxon>Tracheophyta</taxon>
        <taxon>Spermatophyta</taxon>
        <taxon>Magnoliopsida</taxon>
        <taxon>Ranunculales</taxon>
        <taxon>Menispermaceae</taxon>
        <taxon>Menispermoideae</taxon>
        <taxon>Cissampelideae</taxon>
        <taxon>Stephania</taxon>
    </lineage>
</organism>